<reference evidence="4" key="1">
    <citation type="journal article" date="2019" name="Int. J. Syst. Evol. Microbiol.">
        <title>The Global Catalogue of Microorganisms (GCM) 10K type strain sequencing project: providing services to taxonomists for standard genome sequencing and annotation.</title>
        <authorList>
            <consortium name="The Broad Institute Genomics Platform"/>
            <consortium name="The Broad Institute Genome Sequencing Center for Infectious Disease"/>
            <person name="Wu L."/>
            <person name="Ma J."/>
        </authorList>
    </citation>
    <scope>NUCLEOTIDE SEQUENCE [LARGE SCALE GENOMIC DNA]</scope>
    <source>
        <strain evidence="4">KCTC 52925</strain>
    </source>
</reference>
<dbReference type="InterPro" id="IPR013320">
    <property type="entry name" value="ConA-like_dom_sf"/>
</dbReference>
<evidence type="ECO:0000256" key="1">
    <source>
        <dbReference type="ARBA" id="ARBA00006865"/>
    </source>
</evidence>
<evidence type="ECO:0000313" key="4">
    <source>
        <dbReference type="Proteomes" id="UP001597438"/>
    </source>
</evidence>
<accession>A0ABW5XA36</accession>
<dbReference type="PROSITE" id="PS51257">
    <property type="entry name" value="PROKAR_LIPOPROTEIN"/>
    <property type="match status" value="1"/>
</dbReference>
<dbReference type="PANTHER" id="PTHR10963">
    <property type="entry name" value="GLYCOSYL HYDROLASE-RELATED"/>
    <property type="match status" value="1"/>
</dbReference>
<dbReference type="Pfam" id="PF00722">
    <property type="entry name" value="Glyco_hydro_16"/>
    <property type="match status" value="1"/>
</dbReference>
<dbReference type="Proteomes" id="UP001597438">
    <property type="component" value="Unassembled WGS sequence"/>
</dbReference>
<dbReference type="SUPFAM" id="SSF49899">
    <property type="entry name" value="Concanavalin A-like lectins/glucanases"/>
    <property type="match status" value="1"/>
</dbReference>
<dbReference type="EMBL" id="JBHUOJ010000041">
    <property type="protein sequence ID" value="MFD2835522.1"/>
    <property type="molecule type" value="Genomic_DNA"/>
</dbReference>
<proteinExistence type="inferred from homology"/>
<protein>
    <submittedName>
        <fullName evidence="3">Family 16 glycosylhydrolase</fullName>
    </submittedName>
</protein>
<dbReference type="RefSeq" id="WP_251742265.1">
    <property type="nucleotide sequence ID" value="NZ_JBHUOJ010000041.1"/>
</dbReference>
<evidence type="ECO:0000259" key="2">
    <source>
        <dbReference type="PROSITE" id="PS51762"/>
    </source>
</evidence>
<organism evidence="3 4">
    <name type="scientific">Christiangramia antarctica</name>
    <dbReference type="NCBI Taxonomy" id="2058158"/>
    <lineage>
        <taxon>Bacteria</taxon>
        <taxon>Pseudomonadati</taxon>
        <taxon>Bacteroidota</taxon>
        <taxon>Flavobacteriia</taxon>
        <taxon>Flavobacteriales</taxon>
        <taxon>Flavobacteriaceae</taxon>
        <taxon>Christiangramia</taxon>
    </lineage>
</organism>
<gene>
    <name evidence="3" type="ORF">ACFSYS_19675</name>
</gene>
<evidence type="ECO:0000313" key="3">
    <source>
        <dbReference type="EMBL" id="MFD2835522.1"/>
    </source>
</evidence>
<dbReference type="PANTHER" id="PTHR10963:SF55">
    <property type="entry name" value="GLYCOSIDE HYDROLASE FAMILY 16 PROTEIN"/>
    <property type="match status" value="1"/>
</dbReference>
<comment type="caution">
    <text evidence="3">The sequence shown here is derived from an EMBL/GenBank/DDBJ whole genome shotgun (WGS) entry which is preliminary data.</text>
</comment>
<name>A0ABW5XA36_9FLAO</name>
<dbReference type="Gene3D" id="2.60.120.200">
    <property type="match status" value="1"/>
</dbReference>
<comment type="similarity">
    <text evidence="1">Belongs to the glycosyl hydrolase 16 family.</text>
</comment>
<dbReference type="InterPro" id="IPR000757">
    <property type="entry name" value="Beta-glucanase-like"/>
</dbReference>
<dbReference type="PROSITE" id="PS51762">
    <property type="entry name" value="GH16_2"/>
    <property type="match status" value="1"/>
</dbReference>
<feature type="domain" description="GH16" evidence="2">
    <location>
        <begin position="38"/>
        <end position="266"/>
    </location>
</feature>
<dbReference type="InterPro" id="IPR050546">
    <property type="entry name" value="Glycosyl_Hydrlase_16"/>
</dbReference>
<keyword evidence="4" id="KW-1185">Reference proteome</keyword>
<dbReference type="CDD" id="cd08023">
    <property type="entry name" value="GH16_laminarinase_like"/>
    <property type="match status" value="1"/>
</dbReference>
<sequence length="266" mass="30515">MKNFKIFNLLQKKTGKIGLFILSLGIVSSCGRKLIFEENFEGDTLNMEVWNYEEGNGCPELCGWGNNELQIYDRNNAEVKNGNLVITVEKKDSTYYSSKITTEDKMEFTYGEIEIRAKLATTEGLWPALWMLGGDIDEIGWPKSGEIDILEYIGREPGIVFTTLHTPASHGDKVVNTKKTKIEGIEEGYHIFKVNWTKNFIEFFVDGNALYKFIPEKYDDENYPFRKDFYFIVNMAVGGGLGGPVIRDEELPAKFYVDYIKVWQKN</sequence>